<dbReference type="KEGG" id="ccac:CcaHIS019_0607630"/>
<keyword evidence="1" id="KW-0479">Metal-binding</keyword>
<gene>
    <name evidence="3" type="ORF">CcaverHIS019_0607630</name>
</gene>
<protein>
    <recommendedName>
        <fullName evidence="2">Fe2OG dioxygenase domain-containing protein</fullName>
    </recommendedName>
</protein>
<dbReference type="Pfam" id="PF03171">
    <property type="entry name" value="2OG-FeII_Oxy"/>
    <property type="match status" value="1"/>
</dbReference>
<feature type="domain" description="Fe2OG dioxygenase" evidence="2">
    <location>
        <begin position="182"/>
        <end position="296"/>
    </location>
</feature>
<dbReference type="Gene3D" id="2.60.120.330">
    <property type="entry name" value="B-lactam Antibiotic, Isopenicillin N Synthase, Chain"/>
    <property type="match status" value="1"/>
</dbReference>
<proteinExistence type="inferred from homology"/>
<keyword evidence="1" id="KW-0560">Oxidoreductase</keyword>
<dbReference type="SUPFAM" id="SSF51197">
    <property type="entry name" value="Clavaminate synthase-like"/>
    <property type="match status" value="1"/>
</dbReference>
<reference evidence="3" key="1">
    <citation type="journal article" date="2023" name="BMC Genomics">
        <title>Chromosome-level genome assemblies of Cutaneotrichosporon spp. (Trichosporonales, Basidiomycota) reveal imbalanced evolution between nucleotide sequences and chromosome synteny.</title>
        <authorList>
            <person name="Kobayashi Y."/>
            <person name="Kayamori A."/>
            <person name="Aoki K."/>
            <person name="Shiwa Y."/>
            <person name="Matsutani M."/>
            <person name="Fujita N."/>
            <person name="Sugita T."/>
            <person name="Iwasaki W."/>
            <person name="Tanaka N."/>
            <person name="Takashima M."/>
        </authorList>
    </citation>
    <scope>NUCLEOTIDE SEQUENCE</scope>
    <source>
        <strain evidence="3">HIS019</strain>
    </source>
</reference>
<comment type="similarity">
    <text evidence="1">Belongs to the iron/ascorbate-dependent oxidoreductase family.</text>
</comment>
<dbReference type="Pfam" id="PF14226">
    <property type="entry name" value="DIOX_N"/>
    <property type="match status" value="1"/>
</dbReference>
<dbReference type="InterPro" id="IPR026992">
    <property type="entry name" value="DIOX_N"/>
</dbReference>
<evidence type="ECO:0000259" key="2">
    <source>
        <dbReference type="PROSITE" id="PS51471"/>
    </source>
</evidence>
<dbReference type="PRINTS" id="PR00682">
    <property type="entry name" value="IPNSYNTHASE"/>
</dbReference>
<organism evidence="3 4">
    <name type="scientific">Cutaneotrichosporon cavernicola</name>
    <dbReference type="NCBI Taxonomy" id="279322"/>
    <lineage>
        <taxon>Eukaryota</taxon>
        <taxon>Fungi</taxon>
        <taxon>Dikarya</taxon>
        <taxon>Basidiomycota</taxon>
        <taxon>Agaricomycotina</taxon>
        <taxon>Tremellomycetes</taxon>
        <taxon>Trichosporonales</taxon>
        <taxon>Trichosporonaceae</taxon>
        <taxon>Cutaneotrichosporon</taxon>
    </lineage>
</organism>
<evidence type="ECO:0000313" key="4">
    <source>
        <dbReference type="Proteomes" id="UP001233271"/>
    </source>
</evidence>
<dbReference type="Proteomes" id="UP001233271">
    <property type="component" value="Chromosome 6"/>
</dbReference>
<dbReference type="GeneID" id="85498174"/>
<dbReference type="GO" id="GO:0016491">
    <property type="term" value="F:oxidoreductase activity"/>
    <property type="evidence" value="ECO:0007669"/>
    <property type="project" value="UniProtKB-KW"/>
</dbReference>
<accession>A0AA48QY54</accession>
<dbReference type="InterPro" id="IPR050231">
    <property type="entry name" value="Iron_ascorbate_oxido_reductase"/>
</dbReference>
<dbReference type="AlphaFoldDB" id="A0AA48QY54"/>
<keyword evidence="1" id="KW-0408">Iron</keyword>
<dbReference type="InterPro" id="IPR005123">
    <property type="entry name" value="Oxoglu/Fe-dep_dioxygenase_dom"/>
</dbReference>
<name>A0AA48QY54_9TREE</name>
<dbReference type="RefSeq" id="XP_060459569.1">
    <property type="nucleotide sequence ID" value="XM_060603258.1"/>
</dbReference>
<dbReference type="InterPro" id="IPR027443">
    <property type="entry name" value="IPNS-like_sf"/>
</dbReference>
<sequence>MTIQNSEIPIIDFEGFGDGTSQRAMEIGEQFYAACRDVGFAYLVNTGVPQEEVDAIFSWSKKFFELPYDVKMTAPHPPRGDQHRGYSGVGVEQVSQMVFDEDKLHELRGKGADFKESFDMGSGDSQRCHNVWIEDHYLPGFRAGAEHFMSIGRALQEKALHALALGMPHVPTDFFDKYHTDADNQLRLLHYPSAPWSVFESGEKGRIGAHTDFSTCTFLFQDDVGGLEVESPSQPGTFIPAPPIKGAVVFNIGDFLMRWSNDELHSTLHRVRAPARRPEDGEMTRERFSIPYFCSANANMTIDALPGTFGPERPKKYEPITAGEYVNMRLNATYVGSGIKGSA</sequence>
<dbReference type="GO" id="GO:0046872">
    <property type="term" value="F:metal ion binding"/>
    <property type="evidence" value="ECO:0007669"/>
    <property type="project" value="UniProtKB-KW"/>
</dbReference>
<dbReference type="PROSITE" id="PS51471">
    <property type="entry name" value="FE2OG_OXY"/>
    <property type="match status" value="1"/>
</dbReference>
<dbReference type="PANTHER" id="PTHR47990">
    <property type="entry name" value="2-OXOGLUTARATE (2OG) AND FE(II)-DEPENDENT OXYGENASE SUPERFAMILY PROTEIN-RELATED"/>
    <property type="match status" value="1"/>
</dbReference>
<evidence type="ECO:0000256" key="1">
    <source>
        <dbReference type="RuleBase" id="RU003682"/>
    </source>
</evidence>
<evidence type="ECO:0000313" key="3">
    <source>
        <dbReference type="EMBL" id="BEI94304.1"/>
    </source>
</evidence>
<dbReference type="InterPro" id="IPR044861">
    <property type="entry name" value="IPNS-like_FE2OG_OXY"/>
</dbReference>
<dbReference type="EMBL" id="AP028217">
    <property type="protein sequence ID" value="BEI94304.1"/>
    <property type="molecule type" value="Genomic_DNA"/>
</dbReference>
<keyword evidence="4" id="KW-1185">Reference proteome</keyword>